<dbReference type="Pfam" id="PF04042">
    <property type="entry name" value="DNA_pol_E_B"/>
    <property type="match status" value="1"/>
</dbReference>
<dbReference type="Gene3D" id="3.60.21.50">
    <property type="match status" value="1"/>
</dbReference>
<feature type="domain" description="DNA polymerase delta subunit OB-fold" evidence="5">
    <location>
        <begin position="32"/>
        <end position="194"/>
    </location>
</feature>
<feature type="compositionally biased region" description="Acidic residues" evidence="3">
    <location>
        <begin position="104"/>
        <end position="126"/>
    </location>
</feature>
<evidence type="ECO:0000259" key="5">
    <source>
        <dbReference type="Pfam" id="PF18018"/>
    </source>
</evidence>
<dbReference type="EMBL" id="CYKH01000245">
    <property type="protein sequence ID" value="CUF13580.1"/>
    <property type="molecule type" value="Genomic_DNA"/>
</dbReference>
<accession>A0A0S4IRV7</accession>
<dbReference type="PANTHER" id="PTHR10416:SF0">
    <property type="entry name" value="DNA POLYMERASE DELTA SUBUNIT 2"/>
    <property type="match status" value="1"/>
</dbReference>
<dbReference type="OMA" id="HCILIGT"/>
<dbReference type="VEuPathDB" id="TriTrypDB:BSAL_59470"/>
<evidence type="ECO:0000313" key="6">
    <source>
        <dbReference type="EMBL" id="CUF13580.1"/>
    </source>
</evidence>
<evidence type="ECO:0000256" key="2">
    <source>
        <dbReference type="ARBA" id="ARBA00022705"/>
    </source>
</evidence>
<name>A0A0S4IRV7_BODSA</name>
<evidence type="ECO:0000256" key="1">
    <source>
        <dbReference type="ARBA" id="ARBA00006035"/>
    </source>
</evidence>
<gene>
    <name evidence="6" type="ORF">BSAL_59470</name>
</gene>
<dbReference type="GO" id="GO:0006271">
    <property type="term" value="P:DNA strand elongation involved in DNA replication"/>
    <property type="evidence" value="ECO:0007669"/>
    <property type="project" value="TreeGrafter"/>
</dbReference>
<dbReference type="GO" id="GO:0043625">
    <property type="term" value="C:delta DNA polymerase complex"/>
    <property type="evidence" value="ECO:0007669"/>
    <property type="project" value="TreeGrafter"/>
</dbReference>
<keyword evidence="7" id="KW-1185">Reference proteome</keyword>
<evidence type="ECO:0000256" key="3">
    <source>
        <dbReference type="SAM" id="MobiDB-lite"/>
    </source>
</evidence>
<keyword evidence="2" id="KW-0235">DNA replication</keyword>
<organism evidence="6 7">
    <name type="scientific">Bodo saltans</name>
    <name type="common">Flagellated protozoan</name>
    <dbReference type="NCBI Taxonomy" id="75058"/>
    <lineage>
        <taxon>Eukaryota</taxon>
        <taxon>Discoba</taxon>
        <taxon>Euglenozoa</taxon>
        <taxon>Kinetoplastea</taxon>
        <taxon>Metakinetoplastina</taxon>
        <taxon>Eubodonida</taxon>
        <taxon>Bodonidae</taxon>
        <taxon>Bodo</taxon>
    </lineage>
</organism>
<dbReference type="Pfam" id="PF18018">
    <property type="entry name" value="DNA_pol_D_N"/>
    <property type="match status" value="1"/>
</dbReference>
<dbReference type="Gene3D" id="2.40.50.430">
    <property type="match status" value="1"/>
</dbReference>
<dbReference type="InterPro" id="IPR040663">
    <property type="entry name" value="DNA_pol_D_N"/>
</dbReference>
<proteinExistence type="inferred from homology"/>
<dbReference type="InterPro" id="IPR024826">
    <property type="entry name" value="DNA_pol_delta/II_ssu"/>
</dbReference>
<sequence length="499" mass="53740">MNNEETVSSRPGLDISRTHQRFLLRQLHFTQQFAAMYFLRLGQLTPRAEERLRGEVAEGATRRRVLELAPGEASVCIGTIFKHVKKYPRFLDEYQKELVRIELGEDDGDGGEGDDAGDGGDGELGDDALGTQEAVGEGVDASAENFCSDADILMLEDDSGRVEITGVDVHSFVTGMIVVAVGVLLEKGKFDVVRMVPCGASPQRPLFLPQAGPLHKPIYVAFVCGLSVGCLGTAAAQTDLLVDFLNGNIGDEAMFAITSRISRLVIGGNSIDGCEELRLKDKVKLDPSDHVKVSDTSAVNTAANCMRALDRVLSAIADTVDVDLMPGETDPSNSFLPQQPLHPITLREASKRSSLRLVTNPYEFNVTPSDQRSNQDASSACVFVTSGSNVHDMMRQSRWTSPLDALATSVECGCACPTAPNSLLCYPFQDSDPFLFTNTPHVLVACNQREFSTSYRSIPGSSGAVNCRLVAVPSFSKTGAIVLVDVASSAFPTTQIQLL</sequence>
<dbReference type="AlphaFoldDB" id="A0A0S4IRV7"/>
<comment type="similarity">
    <text evidence="1">Belongs to the DNA polymerase delta/II small subunit family.</text>
</comment>
<feature type="region of interest" description="Disordered" evidence="3">
    <location>
        <begin position="103"/>
        <end position="129"/>
    </location>
</feature>
<dbReference type="GO" id="GO:0003677">
    <property type="term" value="F:DNA binding"/>
    <property type="evidence" value="ECO:0007669"/>
    <property type="project" value="InterPro"/>
</dbReference>
<dbReference type="OrthoDB" id="3763at2759"/>
<protein>
    <submittedName>
        <fullName evidence="6">DNA polymerase delta subunit, putative</fullName>
    </submittedName>
</protein>
<dbReference type="Proteomes" id="UP000051952">
    <property type="component" value="Unassembled WGS sequence"/>
</dbReference>
<evidence type="ECO:0000259" key="4">
    <source>
        <dbReference type="Pfam" id="PF04042"/>
    </source>
</evidence>
<feature type="domain" description="DNA polymerase alpha/delta/epsilon subunit B" evidence="4">
    <location>
        <begin position="220"/>
        <end position="452"/>
    </location>
</feature>
<evidence type="ECO:0000313" key="7">
    <source>
        <dbReference type="Proteomes" id="UP000051952"/>
    </source>
</evidence>
<reference evidence="7" key="1">
    <citation type="submission" date="2015-09" db="EMBL/GenBank/DDBJ databases">
        <authorList>
            <consortium name="Pathogen Informatics"/>
        </authorList>
    </citation>
    <scope>NUCLEOTIDE SEQUENCE [LARGE SCALE GENOMIC DNA]</scope>
    <source>
        <strain evidence="7">Lake Konstanz</strain>
    </source>
</reference>
<dbReference type="PANTHER" id="PTHR10416">
    <property type="entry name" value="DNA POLYMERASE DELTA SUBUNIT 2"/>
    <property type="match status" value="1"/>
</dbReference>
<dbReference type="InterPro" id="IPR007185">
    <property type="entry name" value="DNA_pol_a/d/e_bsu"/>
</dbReference>